<evidence type="ECO:0000313" key="2">
    <source>
        <dbReference type="EMBL" id="TKA28278.1"/>
    </source>
</evidence>
<gene>
    <name evidence="2" type="ORF">B0A54_17129</name>
</gene>
<feature type="region of interest" description="Disordered" evidence="1">
    <location>
        <begin position="114"/>
        <end position="139"/>
    </location>
</feature>
<reference evidence="2 3" key="1">
    <citation type="submission" date="2017-03" db="EMBL/GenBank/DDBJ databases">
        <title>Genomes of endolithic fungi from Antarctica.</title>
        <authorList>
            <person name="Coleine C."/>
            <person name="Masonjones S."/>
            <person name="Stajich J.E."/>
        </authorList>
    </citation>
    <scope>NUCLEOTIDE SEQUENCE [LARGE SCALE GENOMIC DNA]</scope>
    <source>
        <strain evidence="2 3">CCFEE 5311</strain>
    </source>
</reference>
<proteinExistence type="predicted"/>
<evidence type="ECO:0000313" key="3">
    <source>
        <dbReference type="Proteomes" id="UP000310066"/>
    </source>
</evidence>
<dbReference type="AlphaFoldDB" id="A0A4U0U0G7"/>
<dbReference type="Proteomes" id="UP000310066">
    <property type="component" value="Unassembled WGS sequence"/>
</dbReference>
<accession>A0A4U0U0G7</accession>
<comment type="caution">
    <text evidence="2">The sequence shown here is derived from an EMBL/GenBank/DDBJ whole genome shotgun (WGS) entry which is preliminary data.</text>
</comment>
<dbReference type="OrthoDB" id="3921971at2759"/>
<name>A0A4U0U0G7_9PEZI</name>
<feature type="compositionally biased region" description="Basic and acidic residues" evidence="1">
    <location>
        <begin position="116"/>
        <end position="129"/>
    </location>
</feature>
<organism evidence="2 3">
    <name type="scientific">Friedmanniomyces endolithicus</name>
    <dbReference type="NCBI Taxonomy" id="329885"/>
    <lineage>
        <taxon>Eukaryota</taxon>
        <taxon>Fungi</taxon>
        <taxon>Dikarya</taxon>
        <taxon>Ascomycota</taxon>
        <taxon>Pezizomycotina</taxon>
        <taxon>Dothideomycetes</taxon>
        <taxon>Dothideomycetidae</taxon>
        <taxon>Mycosphaerellales</taxon>
        <taxon>Teratosphaeriaceae</taxon>
        <taxon>Friedmanniomyces</taxon>
    </lineage>
</organism>
<sequence length="275" mass="30654">MKPKKSKGRFIFPMPENVDQVAKDAYDRGELGAGVYEKLVRAGLHDMREPGVSEWKDTTAVYAEVTPPPPPVHDHVKDYVEDYIERLSARLKRPFPKSRWLKEYPVDGVTEGVEVQGDRSEEKVAKEEQEAAGMEEEEEDREGQGFLWCFGCGRVDVVRYGSKALSDYFKGASTEVESGIVFVLCDSCRGTPTCSWQAKAAKETSIGSSFQTLKLMPQMFEGSEVVQAVRAVAKRRVSIITNNGGVAYRDVDRIVKELGTKDRLASISLDTFRAG</sequence>
<evidence type="ECO:0000256" key="1">
    <source>
        <dbReference type="SAM" id="MobiDB-lite"/>
    </source>
</evidence>
<protein>
    <submittedName>
        <fullName evidence="2">Uncharacterized protein</fullName>
    </submittedName>
</protein>
<dbReference type="EMBL" id="NAJP01000119">
    <property type="protein sequence ID" value="TKA28278.1"/>
    <property type="molecule type" value="Genomic_DNA"/>
</dbReference>